<gene>
    <name evidence="1" type="ORF">GSOID_T00001461001</name>
</gene>
<protein>
    <submittedName>
        <fullName evidence="1">Uncharacterized protein</fullName>
    </submittedName>
</protein>
<name>E4Y3B0_OIKDI</name>
<evidence type="ECO:0000313" key="1">
    <source>
        <dbReference type="EMBL" id="CBY16326.1"/>
    </source>
</evidence>
<keyword evidence="2" id="KW-1185">Reference proteome</keyword>
<sequence length="75" mass="8657">ENIQNAVRAAQKIRTERIQLDEKIRKDMESLRKYVLEERQQSFAHKTSNGFVKVCLGLEALPQSKAEDLKTLGQE</sequence>
<feature type="non-terminal residue" evidence="1">
    <location>
        <position position="1"/>
    </location>
</feature>
<evidence type="ECO:0000313" key="2">
    <source>
        <dbReference type="Proteomes" id="UP000001307"/>
    </source>
</evidence>
<accession>E4Y3B0</accession>
<dbReference type="InParanoid" id="E4Y3B0"/>
<dbReference type="AlphaFoldDB" id="E4Y3B0"/>
<dbReference type="Proteomes" id="UP000001307">
    <property type="component" value="Unassembled WGS sequence"/>
</dbReference>
<organism evidence="1">
    <name type="scientific">Oikopleura dioica</name>
    <name type="common">Tunicate</name>
    <dbReference type="NCBI Taxonomy" id="34765"/>
    <lineage>
        <taxon>Eukaryota</taxon>
        <taxon>Metazoa</taxon>
        <taxon>Chordata</taxon>
        <taxon>Tunicata</taxon>
        <taxon>Appendicularia</taxon>
        <taxon>Copelata</taxon>
        <taxon>Oikopleuridae</taxon>
        <taxon>Oikopleura</taxon>
    </lineage>
</organism>
<dbReference type="EMBL" id="FN654092">
    <property type="protein sequence ID" value="CBY16326.1"/>
    <property type="molecule type" value="Genomic_DNA"/>
</dbReference>
<proteinExistence type="predicted"/>
<reference evidence="1" key="1">
    <citation type="journal article" date="2010" name="Science">
        <title>Plasticity of animal genome architecture unmasked by rapid evolution of a pelagic tunicate.</title>
        <authorList>
            <person name="Denoeud F."/>
            <person name="Henriet S."/>
            <person name="Mungpakdee S."/>
            <person name="Aury J.M."/>
            <person name="Da Silva C."/>
            <person name="Brinkmann H."/>
            <person name="Mikhaleva J."/>
            <person name="Olsen L.C."/>
            <person name="Jubin C."/>
            <person name="Canestro C."/>
            <person name="Bouquet J.M."/>
            <person name="Danks G."/>
            <person name="Poulain J."/>
            <person name="Campsteijn C."/>
            <person name="Adamski M."/>
            <person name="Cross I."/>
            <person name="Yadetie F."/>
            <person name="Muffato M."/>
            <person name="Louis A."/>
            <person name="Butcher S."/>
            <person name="Tsagkogeorga G."/>
            <person name="Konrad A."/>
            <person name="Singh S."/>
            <person name="Jensen M.F."/>
            <person name="Cong E.H."/>
            <person name="Eikeseth-Otteraa H."/>
            <person name="Noel B."/>
            <person name="Anthouard V."/>
            <person name="Porcel B.M."/>
            <person name="Kachouri-Lafond R."/>
            <person name="Nishino A."/>
            <person name="Ugolini M."/>
            <person name="Chourrout P."/>
            <person name="Nishida H."/>
            <person name="Aasland R."/>
            <person name="Huzurbazar S."/>
            <person name="Westhof E."/>
            <person name="Delsuc F."/>
            <person name="Lehrach H."/>
            <person name="Reinhardt R."/>
            <person name="Weissenbach J."/>
            <person name="Roy S.W."/>
            <person name="Artiguenave F."/>
            <person name="Postlethwait J.H."/>
            <person name="Manak J.R."/>
            <person name="Thompson E.M."/>
            <person name="Jaillon O."/>
            <person name="Du Pasquier L."/>
            <person name="Boudinot P."/>
            <person name="Liberles D.A."/>
            <person name="Volff J.N."/>
            <person name="Philippe H."/>
            <person name="Lenhard B."/>
            <person name="Roest Crollius H."/>
            <person name="Wincker P."/>
            <person name="Chourrout D."/>
        </authorList>
    </citation>
    <scope>NUCLEOTIDE SEQUENCE [LARGE SCALE GENOMIC DNA]</scope>
</reference>